<evidence type="ECO:0000313" key="6">
    <source>
        <dbReference type="Proteomes" id="UP001642540"/>
    </source>
</evidence>
<dbReference type="PANTHER" id="PTHR10502">
    <property type="entry name" value="ANNEXIN"/>
    <property type="match status" value="1"/>
</dbReference>
<organism evidence="5 6">
    <name type="scientific">Orchesella dallaii</name>
    <dbReference type="NCBI Taxonomy" id="48710"/>
    <lineage>
        <taxon>Eukaryota</taxon>
        <taxon>Metazoa</taxon>
        <taxon>Ecdysozoa</taxon>
        <taxon>Arthropoda</taxon>
        <taxon>Hexapoda</taxon>
        <taxon>Collembola</taxon>
        <taxon>Entomobryomorpha</taxon>
        <taxon>Entomobryoidea</taxon>
        <taxon>Orchesellidae</taxon>
        <taxon>Orchesellinae</taxon>
        <taxon>Orchesella</taxon>
    </lineage>
</organism>
<evidence type="ECO:0000256" key="4">
    <source>
        <dbReference type="SAM" id="SignalP"/>
    </source>
</evidence>
<dbReference type="Gene3D" id="1.10.220.10">
    <property type="entry name" value="Annexin"/>
    <property type="match status" value="1"/>
</dbReference>
<feature type="signal peptide" evidence="4">
    <location>
        <begin position="1"/>
        <end position="21"/>
    </location>
</feature>
<evidence type="ECO:0000256" key="3">
    <source>
        <dbReference type="ARBA" id="ARBA00023216"/>
    </source>
</evidence>
<proteinExistence type="inferred from homology"/>
<dbReference type="EMBL" id="CAXLJM020000062">
    <property type="protein sequence ID" value="CAL8120189.1"/>
    <property type="molecule type" value="Genomic_DNA"/>
</dbReference>
<gene>
    <name evidence="5" type="ORF">ODALV1_LOCUS18892</name>
</gene>
<dbReference type="Pfam" id="PF00191">
    <property type="entry name" value="Annexin"/>
    <property type="match status" value="1"/>
</dbReference>
<dbReference type="SUPFAM" id="SSF47874">
    <property type="entry name" value="Annexin"/>
    <property type="match status" value="1"/>
</dbReference>
<dbReference type="PROSITE" id="PS51897">
    <property type="entry name" value="ANNEXIN_2"/>
    <property type="match status" value="1"/>
</dbReference>
<accession>A0ABP1R5U7</accession>
<sequence length="374" mass="43290">MFLNLAVLFQVFLFISYLLCAIHEDSYTELQQELIPPKENETKINYYAEMIHRALIESDLDVVVDVVIATNVSERLAIAWAYYNRYAKSLDIELENKIENTDLGNLMAGMFVSRAVFLAKDLRSAITGLGTDEDTLSEIMCCLNASERKELRETYRVYFDTDLVKDIEEDTSGHYETLLLHLTIVARDDRESDIKSFKLKVADAVTKLTSETQKIPTVSPWPTSKSPLHEVIFVNFQPIVDVFSSNSFFVIWKASIKFKIITGNELKETIRRSTSGDFQDLLLDILQFSEYDLIFHARKIHAGLTEYWYQPNRKPLTRALVMLSKVELARLQDIYWDINGREITEALYENLRDPYNSAVTRILNSNDDWELSFR</sequence>
<evidence type="ECO:0000256" key="1">
    <source>
        <dbReference type="ARBA" id="ARBA00007831"/>
    </source>
</evidence>
<reference evidence="5 6" key="1">
    <citation type="submission" date="2024-08" db="EMBL/GenBank/DDBJ databases">
        <authorList>
            <person name="Cucini C."/>
            <person name="Frati F."/>
        </authorList>
    </citation>
    <scope>NUCLEOTIDE SEQUENCE [LARGE SCALE GENOMIC DNA]</scope>
</reference>
<feature type="chain" id="PRO_5046814245" evidence="4">
    <location>
        <begin position="22"/>
        <end position="374"/>
    </location>
</feature>
<comment type="caution">
    <text evidence="5">The sequence shown here is derived from an EMBL/GenBank/DDBJ whole genome shotgun (WGS) entry which is preliminary data.</text>
</comment>
<evidence type="ECO:0000313" key="5">
    <source>
        <dbReference type="EMBL" id="CAL8120189.1"/>
    </source>
</evidence>
<dbReference type="PANTHER" id="PTHR10502:SF175">
    <property type="entry name" value="ANNEXIN A13"/>
    <property type="match status" value="1"/>
</dbReference>
<dbReference type="Proteomes" id="UP001642540">
    <property type="component" value="Unassembled WGS sequence"/>
</dbReference>
<evidence type="ECO:0000256" key="2">
    <source>
        <dbReference type="ARBA" id="ARBA00022737"/>
    </source>
</evidence>
<keyword evidence="3" id="KW-0041">Annexin</keyword>
<dbReference type="InterPro" id="IPR018502">
    <property type="entry name" value="Annexin_repeat"/>
</dbReference>
<keyword evidence="6" id="KW-1185">Reference proteome</keyword>
<keyword evidence="2" id="KW-0677">Repeat</keyword>
<protein>
    <submittedName>
        <fullName evidence="5">Uncharacterized protein</fullName>
    </submittedName>
</protein>
<keyword evidence="4" id="KW-0732">Signal</keyword>
<comment type="similarity">
    <text evidence="1">Belongs to the annexin family.</text>
</comment>
<dbReference type="SMART" id="SM00335">
    <property type="entry name" value="ANX"/>
    <property type="match status" value="1"/>
</dbReference>
<name>A0ABP1R5U7_9HEXA</name>
<dbReference type="InterPro" id="IPR037104">
    <property type="entry name" value="Annexin_sf"/>
</dbReference>